<organism evidence="3 4">
    <name type="scientific">Sphingobium fuliginis (strain ATCC 27551)</name>
    <dbReference type="NCBI Taxonomy" id="336203"/>
    <lineage>
        <taxon>Bacteria</taxon>
        <taxon>Pseudomonadati</taxon>
        <taxon>Pseudomonadota</taxon>
        <taxon>Alphaproteobacteria</taxon>
        <taxon>Sphingomonadales</taxon>
        <taxon>Sphingomonadaceae</taxon>
        <taxon>Sphingobium</taxon>
    </lineage>
</organism>
<proteinExistence type="predicted"/>
<evidence type="ECO:0000313" key="4">
    <source>
        <dbReference type="Proteomes" id="UP000221538"/>
    </source>
</evidence>
<evidence type="ECO:0000256" key="1">
    <source>
        <dbReference type="SAM" id="SignalP"/>
    </source>
</evidence>
<name>A0A292ZDC0_SPHSA</name>
<feature type="chain" id="PRO_5012154906" evidence="1">
    <location>
        <begin position="23"/>
        <end position="529"/>
    </location>
</feature>
<dbReference type="EMBL" id="BEWI01000031">
    <property type="protein sequence ID" value="GAY21138.1"/>
    <property type="molecule type" value="Genomic_DNA"/>
</dbReference>
<dbReference type="PANTHER" id="PTHR12147">
    <property type="entry name" value="METALLOPEPTIDASE M28 FAMILY MEMBER"/>
    <property type="match status" value="1"/>
</dbReference>
<dbReference type="InterPro" id="IPR045175">
    <property type="entry name" value="M28_fam"/>
</dbReference>
<dbReference type="CDD" id="cd04820">
    <property type="entry name" value="PA_M28_1_1"/>
    <property type="match status" value="1"/>
</dbReference>
<keyword evidence="3" id="KW-0031">Aminopeptidase</keyword>
<dbReference type="Gene3D" id="3.40.630.10">
    <property type="entry name" value="Zn peptidases"/>
    <property type="match status" value="1"/>
</dbReference>
<feature type="domain" description="Peptidase M28" evidence="2">
    <location>
        <begin position="287"/>
        <end position="504"/>
    </location>
</feature>
<dbReference type="GO" id="GO:0006508">
    <property type="term" value="P:proteolysis"/>
    <property type="evidence" value="ECO:0007669"/>
    <property type="project" value="InterPro"/>
</dbReference>
<keyword evidence="1" id="KW-0732">Signal</keyword>
<protein>
    <submittedName>
        <fullName evidence="3">Aminopeptidase</fullName>
        <ecNumber evidence="3">3.4.11.-</ecNumber>
    </submittedName>
</protein>
<dbReference type="Pfam" id="PF04389">
    <property type="entry name" value="Peptidase_M28"/>
    <property type="match status" value="1"/>
</dbReference>
<dbReference type="Proteomes" id="UP000221538">
    <property type="component" value="Unassembled WGS sequence"/>
</dbReference>
<dbReference type="SUPFAM" id="SSF53187">
    <property type="entry name" value="Zn-dependent exopeptidases"/>
    <property type="match status" value="1"/>
</dbReference>
<evidence type="ECO:0000313" key="3">
    <source>
        <dbReference type="EMBL" id="GAY21138.1"/>
    </source>
</evidence>
<dbReference type="GO" id="GO:0004177">
    <property type="term" value="F:aminopeptidase activity"/>
    <property type="evidence" value="ECO:0007669"/>
    <property type="project" value="UniProtKB-KW"/>
</dbReference>
<reference evidence="3 4" key="2">
    <citation type="journal article" date="2013" name="Environ. Sci. Technol.">
        <title>The 4-tert-butylphenol-utilizing bacterium Sphingobium fuliginis OMI can degrade bisphenols via phenolic ring hydroxylation and meta-cleavage pathway.</title>
        <authorList>
            <person name="Ogata Y."/>
            <person name="Goda S."/>
            <person name="Toyama T."/>
            <person name="Sei K."/>
            <person name="Ike M."/>
        </authorList>
    </citation>
    <scope>NUCLEOTIDE SEQUENCE [LARGE SCALE GENOMIC DNA]</scope>
    <source>
        <strain evidence="3 4">OMI</strain>
    </source>
</reference>
<dbReference type="Gene3D" id="3.50.30.30">
    <property type="match status" value="1"/>
</dbReference>
<accession>A0A292ZDC0</accession>
<dbReference type="AlphaFoldDB" id="A0A292ZDC0"/>
<dbReference type="InterPro" id="IPR007484">
    <property type="entry name" value="Peptidase_M28"/>
</dbReference>
<dbReference type="InterPro" id="IPR046450">
    <property type="entry name" value="PA_dom_sf"/>
</dbReference>
<feature type="signal peptide" evidence="1">
    <location>
        <begin position="1"/>
        <end position="22"/>
    </location>
</feature>
<sequence>MWLMRKWISGLLLASISIAAPAAPDDRGEAWWKHVRTLADDGYEGRGTGKPGYDRAADYVIGQLRALGLKPAGTDGYKQPVAFVEQVILSQQSSASLTGPGGHAALAAPADIIFSGGGGPAPETVGAPLVFAGYGLHLPEAGHDDFAGLDLKGRIVVVVSGGPATLSGALKSHARSERAAWLAKQGALGLIQLVTPKQVEIPWDRRMALASQPALFFRDPALRDTATPFLNAQFDPAKSALLFAGSGHDFAQISAAADSSGPVPSFPLAQRLDAKVAARRADLTSPNIIALMPGTDPQLSREYVVLSAHLDGYGVGTPIDGDAIYNGALDNASGVASLLEIARTLRNGKVKPRRSILFAIVTAEEKGLLGSSYFARRPTVPQRAMVADLNFDMALPIFPLTTVTPIGYDQSSLGKDAEAVSAAMNLPITPDPFPDRNVFVRSDQYSFIRAGIPALFFKYGFKAGTPEATVERAWRANIYHSPRDDANQPVMPAESVKLNDYVAAVTLRVANAPQRPAWNEDSFFRRFAK</sequence>
<reference evidence="3 4" key="1">
    <citation type="journal article" date="2013" name="Biodegradation">
        <title>Occurrence of 4-tert-butylphenol (4-t-BP) biodegradation in an aquatic sample caused by the presence of Spirodela polyrrhiza and isolation of a 4-t-BP-utilizing bacterium.</title>
        <authorList>
            <person name="Ogata Y."/>
            <person name="Toyama T."/>
            <person name="Yu N."/>
            <person name="Wang X."/>
            <person name="Sei K."/>
            <person name="Ike M."/>
        </authorList>
    </citation>
    <scope>NUCLEOTIDE SEQUENCE [LARGE SCALE GENOMIC DNA]</scope>
    <source>
        <strain evidence="3 4">OMI</strain>
    </source>
</reference>
<dbReference type="SUPFAM" id="SSF52025">
    <property type="entry name" value="PA domain"/>
    <property type="match status" value="1"/>
</dbReference>
<comment type="caution">
    <text evidence="3">The sequence shown here is derived from an EMBL/GenBank/DDBJ whole genome shotgun (WGS) entry which is preliminary data.</text>
</comment>
<evidence type="ECO:0000259" key="2">
    <source>
        <dbReference type="Pfam" id="PF04389"/>
    </source>
</evidence>
<keyword evidence="3" id="KW-0645">Protease</keyword>
<dbReference type="GO" id="GO:0008235">
    <property type="term" value="F:metalloexopeptidase activity"/>
    <property type="evidence" value="ECO:0007669"/>
    <property type="project" value="InterPro"/>
</dbReference>
<dbReference type="PANTHER" id="PTHR12147:SF26">
    <property type="entry name" value="PEPTIDASE M28 DOMAIN-CONTAINING PROTEIN"/>
    <property type="match status" value="1"/>
</dbReference>
<dbReference type="EC" id="3.4.11.-" evidence="3"/>
<gene>
    <name evidence="3" type="ORF">SFOMI_1672</name>
</gene>
<keyword evidence="3" id="KW-0378">Hydrolase</keyword>